<evidence type="ECO:0000256" key="1">
    <source>
        <dbReference type="SAM" id="MobiDB-lite"/>
    </source>
</evidence>
<dbReference type="Proteomes" id="UP000593568">
    <property type="component" value="Unassembled WGS sequence"/>
</dbReference>
<keyword evidence="3" id="KW-1185">Reference proteome</keyword>
<evidence type="ECO:0000313" key="2">
    <source>
        <dbReference type="EMBL" id="MBA0787328.1"/>
    </source>
</evidence>
<protein>
    <submittedName>
        <fullName evidence="2">Uncharacterized protein</fullName>
    </submittedName>
</protein>
<name>A0A7J9FQ70_9ROSI</name>
<dbReference type="AlphaFoldDB" id="A0A7J9FQ70"/>
<evidence type="ECO:0000313" key="3">
    <source>
        <dbReference type="Proteomes" id="UP000593568"/>
    </source>
</evidence>
<feature type="region of interest" description="Disordered" evidence="1">
    <location>
        <begin position="1"/>
        <end position="33"/>
    </location>
</feature>
<accession>A0A7J9FQ70</accession>
<proteinExistence type="predicted"/>
<comment type="caution">
    <text evidence="2">The sequence shown here is derived from an EMBL/GenBank/DDBJ whole genome shotgun (WGS) entry which is preliminary data.</text>
</comment>
<gene>
    <name evidence="2" type="ORF">Gotri_027286</name>
</gene>
<organism evidence="2 3">
    <name type="scientific">Gossypium trilobum</name>
    <dbReference type="NCBI Taxonomy" id="34281"/>
    <lineage>
        <taxon>Eukaryota</taxon>
        <taxon>Viridiplantae</taxon>
        <taxon>Streptophyta</taxon>
        <taxon>Embryophyta</taxon>
        <taxon>Tracheophyta</taxon>
        <taxon>Spermatophyta</taxon>
        <taxon>Magnoliopsida</taxon>
        <taxon>eudicotyledons</taxon>
        <taxon>Gunneridae</taxon>
        <taxon>Pentapetalae</taxon>
        <taxon>rosids</taxon>
        <taxon>malvids</taxon>
        <taxon>Malvales</taxon>
        <taxon>Malvaceae</taxon>
        <taxon>Malvoideae</taxon>
        <taxon>Gossypium</taxon>
    </lineage>
</organism>
<dbReference type="EMBL" id="JABEZW010225662">
    <property type="protein sequence ID" value="MBA0787328.1"/>
    <property type="molecule type" value="Genomic_DNA"/>
</dbReference>
<feature type="compositionally biased region" description="Polar residues" evidence="1">
    <location>
        <begin position="12"/>
        <end position="21"/>
    </location>
</feature>
<sequence>MCRPKLRYTRANPLSQSSLNISRPVPQHQLTSKPDQALTPEILILLSLILMKWLKKKKQRRNCQNN</sequence>
<reference evidence="2 3" key="1">
    <citation type="journal article" date="2019" name="Genome Biol. Evol.">
        <title>Insights into the evolution of the New World diploid cottons (Gossypium, subgenus Houzingenia) based on genome sequencing.</title>
        <authorList>
            <person name="Grover C.E."/>
            <person name="Arick M.A. 2nd"/>
            <person name="Thrash A."/>
            <person name="Conover J.L."/>
            <person name="Sanders W.S."/>
            <person name="Peterson D.G."/>
            <person name="Frelichowski J.E."/>
            <person name="Scheffler J.A."/>
            <person name="Scheffler B.E."/>
            <person name="Wendel J.F."/>
        </authorList>
    </citation>
    <scope>NUCLEOTIDE SEQUENCE [LARGE SCALE GENOMIC DNA]</scope>
    <source>
        <strain evidence="2">8</strain>
        <tissue evidence="2">Leaf</tissue>
    </source>
</reference>